<proteinExistence type="predicted"/>
<evidence type="ECO:0000313" key="3">
    <source>
        <dbReference type="WBParaSite" id="maker-unitig_33179-snap-gene-0.2-mRNA-1"/>
    </source>
</evidence>
<protein>
    <submittedName>
        <fullName evidence="3">PRP21_like_P domain-containing protein</fullName>
    </submittedName>
</protein>
<name>A0A1I8FFR7_9PLAT</name>
<feature type="compositionally biased region" description="Basic and acidic residues" evidence="1">
    <location>
        <begin position="204"/>
        <end position="215"/>
    </location>
</feature>
<dbReference type="Proteomes" id="UP000095280">
    <property type="component" value="Unplaced"/>
</dbReference>
<keyword evidence="2" id="KW-1185">Reference proteome</keyword>
<feature type="region of interest" description="Disordered" evidence="1">
    <location>
        <begin position="133"/>
        <end position="154"/>
    </location>
</feature>
<dbReference type="WBParaSite" id="maker-unitig_33179-snap-gene-0.2-mRNA-1">
    <property type="protein sequence ID" value="maker-unitig_33179-snap-gene-0.2-mRNA-1"/>
    <property type="gene ID" value="maker-unitig_33179-snap-gene-0.2"/>
</dbReference>
<accession>A0A1I8FFR7</accession>
<evidence type="ECO:0000313" key="2">
    <source>
        <dbReference type="Proteomes" id="UP000095280"/>
    </source>
</evidence>
<sequence length="361" mass="38760">VPKLSSRQPQPVYYPVPPQLLGANAAMRPDPAADPAAEFPVALTDWQEKQTEALMRGASGGGKRHDGAGEDAVRISDLNCEQAIMMELVRMLFHRLSPCSSSGPPFLRAAAAPGRVASPAVLLATAQPRCQAVSRATSRTAAERVRPETDRERSERWLLEGREYHNLADNWDALVQAAAVAGRASQASSRPESPVADESADGQRPAERDGADAKDGGYGGGQAWGQRVGSRYRDYSRRRVESDSRRSPQPVAIADTDARVRHRLAAQEVRAAASASWSFSDGAGLMNTLGLPGPAVGYLPGRPRLYELHGASLAAAPAAQKQQPQQQAKSSKGVNFDTDVMVAYGYGSEPVYLDQEQLPRL</sequence>
<reference evidence="3" key="1">
    <citation type="submission" date="2016-11" db="UniProtKB">
        <authorList>
            <consortium name="WormBaseParasite"/>
        </authorList>
    </citation>
    <scope>IDENTIFICATION</scope>
</reference>
<feature type="compositionally biased region" description="Basic and acidic residues" evidence="1">
    <location>
        <begin position="231"/>
        <end position="246"/>
    </location>
</feature>
<feature type="region of interest" description="Disordered" evidence="1">
    <location>
        <begin position="182"/>
        <end position="255"/>
    </location>
</feature>
<evidence type="ECO:0000256" key="1">
    <source>
        <dbReference type="SAM" id="MobiDB-lite"/>
    </source>
</evidence>
<feature type="compositionally biased region" description="Basic and acidic residues" evidence="1">
    <location>
        <begin position="141"/>
        <end position="154"/>
    </location>
</feature>
<dbReference type="AlphaFoldDB" id="A0A1I8FFR7"/>
<organism evidence="2 3">
    <name type="scientific">Macrostomum lignano</name>
    <dbReference type="NCBI Taxonomy" id="282301"/>
    <lineage>
        <taxon>Eukaryota</taxon>
        <taxon>Metazoa</taxon>
        <taxon>Spiralia</taxon>
        <taxon>Lophotrochozoa</taxon>
        <taxon>Platyhelminthes</taxon>
        <taxon>Rhabditophora</taxon>
        <taxon>Macrostomorpha</taxon>
        <taxon>Macrostomida</taxon>
        <taxon>Macrostomidae</taxon>
        <taxon>Macrostomum</taxon>
    </lineage>
</organism>